<protein>
    <submittedName>
        <fullName evidence="2">Zinc finger protein 90 homolog isoform X4</fullName>
    </submittedName>
</protein>
<evidence type="ECO:0000313" key="2">
    <source>
        <dbReference type="RefSeq" id="XP_073911871.1"/>
    </source>
</evidence>
<evidence type="ECO:0000313" key="1">
    <source>
        <dbReference type="Proteomes" id="UP001732720"/>
    </source>
</evidence>
<accession>A0AC58L3Z5</accession>
<organism evidence="1 2">
    <name type="scientific">Castor canadensis</name>
    <name type="common">American beaver</name>
    <dbReference type="NCBI Taxonomy" id="51338"/>
    <lineage>
        <taxon>Eukaryota</taxon>
        <taxon>Metazoa</taxon>
        <taxon>Chordata</taxon>
        <taxon>Craniata</taxon>
        <taxon>Vertebrata</taxon>
        <taxon>Euteleostomi</taxon>
        <taxon>Mammalia</taxon>
        <taxon>Eutheria</taxon>
        <taxon>Euarchontoglires</taxon>
        <taxon>Glires</taxon>
        <taxon>Rodentia</taxon>
        <taxon>Castorimorpha</taxon>
        <taxon>Castoridae</taxon>
        <taxon>Castor</taxon>
    </lineage>
</organism>
<keyword evidence="1" id="KW-1185">Reference proteome</keyword>
<sequence length="105" mass="11896">MVPCGPCSEELIQRCDAGELQPPGFSWISSFQARSDLQIGARRRAMDIGERNPKTFLSSSLFQQEGIYTLHFFQTGRPGLKPNHQICSRVSLKYSIARMISHMLH</sequence>
<name>A0AC58L3Z5_CASCN</name>
<proteinExistence type="predicted"/>
<dbReference type="Proteomes" id="UP001732720">
    <property type="component" value="Chromosome 15"/>
</dbReference>
<gene>
    <name evidence="2" type="primary">Zfp90</name>
</gene>
<dbReference type="RefSeq" id="XP_073911871.1">
    <property type="nucleotide sequence ID" value="XM_074055770.1"/>
</dbReference>
<reference evidence="2" key="1">
    <citation type="submission" date="2025-08" db="UniProtKB">
        <authorList>
            <consortium name="RefSeq"/>
        </authorList>
    </citation>
    <scope>IDENTIFICATION</scope>
</reference>